<evidence type="ECO:0000313" key="2">
    <source>
        <dbReference type="Proteomes" id="UP001597441"/>
    </source>
</evidence>
<sequence>MKSIEWRYLKGLNQLYENKKTRLKILNDNFINQVLYKQKKLIRPQSGNHNFTVPTPKFNSFYQEHFKDLYEYYNNFFEKSGLDNNALKRYDKSDLESLIFIFNNKEKLKETLTTEYTFSSRVFKRKGAKYLSCKPGLKKDVLKLLDIDEFPEKDPKNNFWRIVVDCINPQVIVICENIACLKVPTEYKKRGVELWYVGGNNTRPLLDLSLEKITHPIFYFCDWDYHGLTIFSRIKEIFNLKGVNVNLLEPKDLSQALPVNSPNHNSKWKREDFSKLKKDDFTRSQTNIIRQLISSDEWVEEESMDLIELLELKSEL</sequence>
<evidence type="ECO:0000313" key="1">
    <source>
        <dbReference type="EMBL" id="MFD2535176.1"/>
    </source>
</evidence>
<protein>
    <recommendedName>
        <fullName evidence="3">Wadjet protein JetD C-terminal domain-containing protein</fullName>
    </recommendedName>
</protein>
<dbReference type="RefSeq" id="WP_388017147.1">
    <property type="nucleotide sequence ID" value="NZ_JBHUDT010000002.1"/>
</dbReference>
<dbReference type="EMBL" id="JBHULK010000002">
    <property type="protein sequence ID" value="MFD2535176.1"/>
    <property type="molecule type" value="Genomic_DNA"/>
</dbReference>
<name>A0ABW5JRH7_9FLAO</name>
<evidence type="ECO:0008006" key="3">
    <source>
        <dbReference type="Google" id="ProtNLM"/>
    </source>
</evidence>
<reference evidence="2" key="1">
    <citation type="journal article" date="2019" name="Int. J. Syst. Evol. Microbiol.">
        <title>The Global Catalogue of Microorganisms (GCM) 10K type strain sequencing project: providing services to taxonomists for standard genome sequencing and annotation.</title>
        <authorList>
            <consortium name="The Broad Institute Genomics Platform"/>
            <consortium name="The Broad Institute Genome Sequencing Center for Infectious Disease"/>
            <person name="Wu L."/>
            <person name="Ma J."/>
        </authorList>
    </citation>
    <scope>NUCLEOTIDE SEQUENCE [LARGE SCALE GENOMIC DNA]</scope>
    <source>
        <strain evidence="2">KCTC 42903</strain>
    </source>
</reference>
<organism evidence="1 2">
    <name type="scientific">Gelatiniphilus marinus</name>
    <dbReference type="NCBI Taxonomy" id="1759464"/>
    <lineage>
        <taxon>Bacteria</taxon>
        <taxon>Pseudomonadati</taxon>
        <taxon>Bacteroidota</taxon>
        <taxon>Flavobacteriia</taxon>
        <taxon>Flavobacteriales</taxon>
        <taxon>Flavobacteriaceae</taxon>
        <taxon>Gelatiniphilus</taxon>
    </lineage>
</organism>
<proteinExistence type="predicted"/>
<accession>A0ABW5JRH7</accession>
<dbReference type="Proteomes" id="UP001597441">
    <property type="component" value="Unassembled WGS sequence"/>
</dbReference>
<gene>
    <name evidence="1" type="ORF">ACFSQS_08690</name>
</gene>
<keyword evidence="2" id="KW-1185">Reference proteome</keyword>
<comment type="caution">
    <text evidence="1">The sequence shown here is derived from an EMBL/GenBank/DDBJ whole genome shotgun (WGS) entry which is preliminary data.</text>
</comment>